<dbReference type="EMBL" id="CAUOFW020000181">
    <property type="protein sequence ID" value="CAK9133792.1"/>
    <property type="molecule type" value="Genomic_DNA"/>
</dbReference>
<evidence type="ECO:0000256" key="1">
    <source>
        <dbReference type="SAM" id="MobiDB-lite"/>
    </source>
</evidence>
<dbReference type="AlphaFoldDB" id="A0ABC8QN57"/>
<reference evidence="2 3" key="1">
    <citation type="submission" date="2024-02" db="EMBL/GenBank/DDBJ databases">
        <authorList>
            <person name="Vignale AGUSTIN F."/>
            <person name="Sosa J E."/>
            <person name="Modenutti C."/>
        </authorList>
    </citation>
    <scope>NUCLEOTIDE SEQUENCE [LARGE SCALE GENOMIC DNA]</scope>
</reference>
<gene>
    <name evidence="2" type="ORF">ILEXP_LOCUS712</name>
</gene>
<evidence type="ECO:0000313" key="2">
    <source>
        <dbReference type="EMBL" id="CAK9133792.1"/>
    </source>
</evidence>
<sequence length="103" mass="11487">MSSVIEEDAGPSSKVGSSDVPSGLLHVRESDRNPTLHTYKEAFAGHKVVNVDTRDRLHWHKCWRRRTTAVNESESLSDIDDSEVSVVIGILYEFLSSSAKLVF</sequence>
<protein>
    <submittedName>
        <fullName evidence="2">Uncharacterized protein</fullName>
    </submittedName>
</protein>
<feature type="region of interest" description="Disordered" evidence="1">
    <location>
        <begin position="1"/>
        <end position="31"/>
    </location>
</feature>
<organism evidence="2 3">
    <name type="scientific">Ilex paraguariensis</name>
    <name type="common">yerba mate</name>
    <dbReference type="NCBI Taxonomy" id="185542"/>
    <lineage>
        <taxon>Eukaryota</taxon>
        <taxon>Viridiplantae</taxon>
        <taxon>Streptophyta</taxon>
        <taxon>Embryophyta</taxon>
        <taxon>Tracheophyta</taxon>
        <taxon>Spermatophyta</taxon>
        <taxon>Magnoliopsida</taxon>
        <taxon>eudicotyledons</taxon>
        <taxon>Gunneridae</taxon>
        <taxon>Pentapetalae</taxon>
        <taxon>asterids</taxon>
        <taxon>campanulids</taxon>
        <taxon>Aquifoliales</taxon>
        <taxon>Aquifoliaceae</taxon>
        <taxon>Ilex</taxon>
    </lineage>
</organism>
<comment type="caution">
    <text evidence="2">The sequence shown here is derived from an EMBL/GenBank/DDBJ whole genome shotgun (WGS) entry which is preliminary data.</text>
</comment>
<evidence type="ECO:0000313" key="3">
    <source>
        <dbReference type="Proteomes" id="UP001642360"/>
    </source>
</evidence>
<name>A0ABC8QN57_9AQUA</name>
<proteinExistence type="predicted"/>
<accession>A0ABC8QN57</accession>
<keyword evidence="3" id="KW-1185">Reference proteome</keyword>
<dbReference type="Proteomes" id="UP001642360">
    <property type="component" value="Unassembled WGS sequence"/>
</dbReference>